<dbReference type="GeneID" id="11496083"/>
<feature type="compositionally biased region" description="Polar residues" evidence="5">
    <location>
        <begin position="309"/>
        <end position="327"/>
    </location>
</feature>
<name>G0WFJ2_NAUDC</name>
<feature type="transmembrane region" description="Helical" evidence="6">
    <location>
        <begin position="96"/>
        <end position="117"/>
    </location>
</feature>
<evidence type="ECO:0000313" key="8">
    <source>
        <dbReference type="EMBL" id="CCD26553.1"/>
    </source>
</evidence>
<dbReference type="PANTHER" id="PTHR37451:SF1">
    <property type="entry name" value="MARVEL DOMAIN-CONTAINING PROTEIN"/>
    <property type="match status" value="1"/>
</dbReference>
<keyword evidence="3 6" id="KW-1133">Transmembrane helix</keyword>
<dbReference type="eggNOG" id="ENOG502RZI4">
    <property type="taxonomic scope" value="Eukaryota"/>
</dbReference>
<feature type="region of interest" description="Disordered" evidence="5">
    <location>
        <begin position="288"/>
        <end position="354"/>
    </location>
</feature>
<dbReference type="OMA" id="HRACNTS"/>
<evidence type="ECO:0000256" key="2">
    <source>
        <dbReference type="ARBA" id="ARBA00022692"/>
    </source>
</evidence>
<dbReference type="HOGENOM" id="CLU_061420_0_0_1"/>
<organism evidence="8 9">
    <name type="scientific">Naumovozyma dairenensis (strain ATCC 10597 / BCRC 20456 / CBS 421 / NBRC 0211 / NRRL Y-12639)</name>
    <name type="common">Saccharomyces dairenensis</name>
    <dbReference type="NCBI Taxonomy" id="1071378"/>
    <lineage>
        <taxon>Eukaryota</taxon>
        <taxon>Fungi</taxon>
        <taxon>Dikarya</taxon>
        <taxon>Ascomycota</taxon>
        <taxon>Saccharomycotina</taxon>
        <taxon>Saccharomycetes</taxon>
        <taxon>Saccharomycetales</taxon>
        <taxon>Saccharomycetaceae</taxon>
        <taxon>Naumovozyma</taxon>
    </lineage>
</organism>
<dbReference type="PANTHER" id="PTHR37451">
    <property type="entry name" value="MARVEL DOMAIN"/>
    <property type="match status" value="1"/>
</dbReference>
<comment type="subcellular location">
    <subcellularLocation>
        <location evidence="1">Membrane</location>
        <topology evidence="1">Multi-pass membrane protein</topology>
    </subcellularLocation>
</comment>
<accession>G0WFJ2</accession>
<evidence type="ECO:0000256" key="4">
    <source>
        <dbReference type="ARBA" id="ARBA00023136"/>
    </source>
</evidence>
<proteinExistence type="predicted"/>
<dbReference type="AlphaFoldDB" id="G0WFJ2"/>
<protein>
    <recommendedName>
        <fullName evidence="7">MARVEL domain-containing protein</fullName>
    </recommendedName>
</protein>
<dbReference type="OrthoDB" id="4065952at2759"/>
<evidence type="ECO:0000259" key="7">
    <source>
        <dbReference type="Pfam" id="PF01284"/>
    </source>
</evidence>
<dbReference type="InterPro" id="IPR008253">
    <property type="entry name" value="Marvel"/>
</dbReference>
<feature type="compositionally biased region" description="Low complexity" evidence="5">
    <location>
        <begin position="22"/>
        <end position="38"/>
    </location>
</feature>
<dbReference type="GO" id="GO:0016020">
    <property type="term" value="C:membrane"/>
    <property type="evidence" value="ECO:0007669"/>
    <property type="project" value="UniProtKB-SubCell"/>
</dbReference>
<evidence type="ECO:0000313" key="9">
    <source>
        <dbReference type="Proteomes" id="UP000000689"/>
    </source>
</evidence>
<feature type="domain" description="MARVEL" evidence="7">
    <location>
        <begin position="61"/>
        <end position="218"/>
    </location>
</feature>
<feature type="transmembrane region" description="Helical" evidence="6">
    <location>
        <begin position="123"/>
        <end position="146"/>
    </location>
</feature>
<dbReference type="STRING" id="1071378.G0WFJ2"/>
<feature type="transmembrane region" description="Helical" evidence="6">
    <location>
        <begin position="66"/>
        <end position="84"/>
    </location>
</feature>
<feature type="compositionally biased region" description="Low complexity" evidence="5">
    <location>
        <begin position="1"/>
        <end position="12"/>
    </location>
</feature>
<sequence length="354" mass="38560">MNTNQGVNNPNNTYSEPGYYANQNTGTTGQNQQQQPGNQGYGKQTMTTARPRTFAEHPALLTTLRILEFASSVLVFSLLAFAIHDYNDHGNHKTNFALAVGVISTFYLLAVFLGTLLMPQFVFAGVLLIAEAIVCLLWLCAFIVIAKTVGEHSCSNSRVNQYNPAYGSISSFQQSGGTYNPYTGEYTTSNYHRACNTSKTAIAFAGFAFVLFVITCILLGLNVLKPIVRNFGGQGLWKDGSYIGSKLQRFTGLALDKPLGNTYNVDMEPGVVGTGVPAADQHTMSTAGESTTNAYDQEKYGNDGARSAVTGSTAEQQPQHHTYQTEATQPTTRTQVQHQVRTEEEYVPAPRTNM</sequence>
<evidence type="ECO:0000256" key="5">
    <source>
        <dbReference type="SAM" id="MobiDB-lite"/>
    </source>
</evidence>
<feature type="region of interest" description="Disordered" evidence="5">
    <location>
        <begin position="1"/>
        <end position="45"/>
    </location>
</feature>
<keyword evidence="4 6" id="KW-0472">Membrane</keyword>
<keyword evidence="9" id="KW-1185">Reference proteome</keyword>
<dbReference type="Pfam" id="PF01284">
    <property type="entry name" value="MARVEL"/>
    <property type="match status" value="1"/>
</dbReference>
<dbReference type="RefSeq" id="XP_003671796.1">
    <property type="nucleotide sequence ID" value="XM_003671748.1"/>
</dbReference>
<dbReference type="KEGG" id="ndi:NDAI_0H03800"/>
<feature type="compositionally biased region" description="Low complexity" evidence="5">
    <location>
        <begin position="328"/>
        <end position="339"/>
    </location>
</feature>
<gene>
    <name evidence="8" type="primary">NDAI0H03800</name>
    <name evidence="8" type="ordered locus">NDAI_0H03800</name>
</gene>
<feature type="transmembrane region" description="Helical" evidence="6">
    <location>
        <begin position="201"/>
        <end position="221"/>
    </location>
</feature>
<dbReference type="EMBL" id="HE580274">
    <property type="protein sequence ID" value="CCD26553.1"/>
    <property type="molecule type" value="Genomic_DNA"/>
</dbReference>
<dbReference type="Proteomes" id="UP000000689">
    <property type="component" value="Chromosome 8"/>
</dbReference>
<keyword evidence="2 6" id="KW-0812">Transmembrane</keyword>
<evidence type="ECO:0000256" key="1">
    <source>
        <dbReference type="ARBA" id="ARBA00004141"/>
    </source>
</evidence>
<evidence type="ECO:0000256" key="3">
    <source>
        <dbReference type="ARBA" id="ARBA00022989"/>
    </source>
</evidence>
<reference evidence="8 9" key="1">
    <citation type="journal article" date="2011" name="Proc. Natl. Acad. Sci. U.S.A.">
        <title>Evolutionary erosion of yeast sex chromosomes by mating-type switching accidents.</title>
        <authorList>
            <person name="Gordon J.L."/>
            <person name="Armisen D."/>
            <person name="Proux-Wera E."/>
            <person name="Oheigeartaigh S.S."/>
            <person name="Byrne K.P."/>
            <person name="Wolfe K.H."/>
        </authorList>
    </citation>
    <scope>NUCLEOTIDE SEQUENCE [LARGE SCALE GENOMIC DNA]</scope>
    <source>
        <strain evidence="9">ATCC 10597 / BCRC 20456 / CBS 421 / NBRC 0211 / NRRL Y-12639</strain>
    </source>
</reference>
<evidence type="ECO:0000256" key="6">
    <source>
        <dbReference type="SAM" id="Phobius"/>
    </source>
</evidence>